<comment type="caution">
    <text evidence="13">The sequence shown here is derived from an EMBL/GenBank/DDBJ whole genome shotgun (WGS) entry which is preliminary data.</text>
</comment>
<dbReference type="InterPro" id="IPR050147">
    <property type="entry name" value="Ser/Thr_Dehydratase"/>
</dbReference>
<dbReference type="EMBL" id="CAIX01000010">
    <property type="protein sequence ID" value="CCI40628.1"/>
    <property type="molecule type" value="Genomic_DNA"/>
</dbReference>
<comment type="cofactor">
    <cofactor evidence="2 11">
        <name>pyridoxal 5'-phosphate</name>
        <dbReference type="ChEBI" id="CHEBI:597326"/>
    </cofactor>
</comment>
<sequence>MIVPIGSMNHQLSFLRNDHIEIVEQGHHFEDAMKHAIQIAQNEGRAFIHPFDDPMVIAGNGTVGMEILRQMSGKWPDAIFVPVGGGGLIAGIAAYVKRIAPNVSIIGVEESGANLLQESCKAKKRVRFTNVNCFTNDVAMKQIGQENFRICTDLVDKVITVSTDEICSAIRDVFEDTRSLMEPLGALSVAGVKKYAGTNGIGKKYVAILAAANMDFDRLRFISERSDDRERIMSVQIPERRGAFQQLYDLIFPYNVTEFTYRMVSQHDIVAQIHLSIQTKTESEFHEVLSRINSQKEMQAIDQSQNELTKAHLRYLGTGRAQVPSSERVFRMSFPERPGALKDFLDCVSHSNHKWNISLFHYRNHGADIGRVLVAFQVPPFENEAFEGFLRDLNFAFYEETQNPAYQQFLL</sequence>
<evidence type="ECO:0000256" key="6">
    <source>
        <dbReference type="ARBA" id="ARBA00022624"/>
    </source>
</evidence>
<keyword evidence="5 11" id="KW-0028">Amino-acid biosynthesis</keyword>
<evidence type="ECO:0000256" key="9">
    <source>
        <dbReference type="ARBA" id="ARBA00023239"/>
    </source>
</evidence>
<dbReference type="InterPro" id="IPR001721">
    <property type="entry name" value="TD_ACT-like"/>
</dbReference>
<evidence type="ECO:0000313" key="13">
    <source>
        <dbReference type="EMBL" id="CCI40628.1"/>
    </source>
</evidence>
<dbReference type="PROSITE" id="PS51672">
    <property type="entry name" value="ACT_LIKE"/>
    <property type="match status" value="1"/>
</dbReference>
<gene>
    <name evidence="13" type="ORF">BN9_014120</name>
</gene>
<comment type="catalytic activity">
    <reaction evidence="1 11">
        <text>L-threonine = 2-oxobutanoate + NH4(+)</text>
        <dbReference type="Rhea" id="RHEA:22108"/>
        <dbReference type="ChEBI" id="CHEBI:16763"/>
        <dbReference type="ChEBI" id="CHEBI:28938"/>
        <dbReference type="ChEBI" id="CHEBI:57926"/>
        <dbReference type="EC" id="4.3.1.19"/>
    </reaction>
</comment>
<dbReference type="GO" id="GO:0006565">
    <property type="term" value="P:L-serine catabolic process"/>
    <property type="evidence" value="ECO:0007669"/>
    <property type="project" value="TreeGrafter"/>
</dbReference>
<dbReference type="NCBIfam" id="TIGR01124">
    <property type="entry name" value="ilvA_2Cterm"/>
    <property type="match status" value="1"/>
</dbReference>
<protein>
    <recommendedName>
        <fullName evidence="11">Threonine dehydratase</fullName>
        <ecNumber evidence="11">4.3.1.19</ecNumber>
    </recommendedName>
    <alternativeName>
        <fullName evidence="11">Threonine deaminase</fullName>
    </alternativeName>
</protein>
<organism evidence="13 14">
    <name type="scientific">Albugo candida</name>
    <dbReference type="NCBI Taxonomy" id="65357"/>
    <lineage>
        <taxon>Eukaryota</taxon>
        <taxon>Sar</taxon>
        <taxon>Stramenopiles</taxon>
        <taxon>Oomycota</taxon>
        <taxon>Peronosporomycetes</taxon>
        <taxon>Albuginales</taxon>
        <taxon>Albuginaceae</taxon>
        <taxon>Albugo</taxon>
    </lineage>
</organism>
<dbReference type="InterPro" id="IPR001926">
    <property type="entry name" value="TrpB-like_PALP"/>
</dbReference>
<dbReference type="InterPro" id="IPR005787">
    <property type="entry name" value="Thr_deHydtase_biosynth"/>
</dbReference>
<keyword evidence="8 11" id="KW-0663">Pyridoxal phosphate</keyword>
<dbReference type="PANTHER" id="PTHR48078">
    <property type="entry name" value="THREONINE DEHYDRATASE, MITOCHONDRIAL-RELATED"/>
    <property type="match status" value="1"/>
</dbReference>
<dbReference type="GO" id="GO:0003941">
    <property type="term" value="F:L-serine ammonia-lyase activity"/>
    <property type="evidence" value="ECO:0007669"/>
    <property type="project" value="TreeGrafter"/>
</dbReference>
<evidence type="ECO:0000313" key="14">
    <source>
        <dbReference type="Proteomes" id="UP000053237"/>
    </source>
</evidence>
<evidence type="ECO:0000256" key="7">
    <source>
        <dbReference type="ARBA" id="ARBA00022737"/>
    </source>
</evidence>
<dbReference type="AlphaFoldDB" id="A0A024G2T7"/>
<dbReference type="PANTHER" id="PTHR48078:SF11">
    <property type="entry name" value="THREONINE DEHYDRATASE, MITOCHONDRIAL"/>
    <property type="match status" value="1"/>
</dbReference>
<dbReference type="OrthoDB" id="4418812at2759"/>
<dbReference type="GO" id="GO:0009097">
    <property type="term" value="P:isoleucine biosynthetic process"/>
    <property type="evidence" value="ECO:0007669"/>
    <property type="project" value="UniProtKB-UniRule"/>
</dbReference>
<comment type="pathway">
    <text evidence="3 11">Amino-acid biosynthesis; L-isoleucine biosynthesis; 2-oxobutanoate from L-threonine: step 1/1.</text>
</comment>
<dbReference type="InParanoid" id="A0A024G2T7"/>
<evidence type="ECO:0000256" key="8">
    <source>
        <dbReference type="ARBA" id="ARBA00022898"/>
    </source>
</evidence>
<dbReference type="STRING" id="65357.A0A024G2T7"/>
<dbReference type="FunFam" id="3.40.50.1100:FF:000008">
    <property type="entry name" value="L-threonine dehydratase"/>
    <property type="match status" value="1"/>
</dbReference>
<dbReference type="EC" id="4.3.1.19" evidence="11"/>
<evidence type="ECO:0000259" key="12">
    <source>
        <dbReference type="PROSITE" id="PS51672"/>
    </source>
</evidence>
<keyword evidence="7" id="KW-0677">Repeat</keyword>
<dbReference type="Pfam" id="PF00585">
    <property type="entry name" value="Thr_dehydrat_C"/>
    <property type="match status" value="2"/>
</dbReference>
<reference evidence="13 14" key="1">
    <citation type="submission" date="2012-05" db="EMBL/GenBank/DDBJ databases">
        <title>Recombination and specialization in a pathogen metapopulation.</title>
        <authorList>
            <person name="Gardiner A."/>
            <person name="Kemen E."/>
            <person name="Schultz-Larsen T."/>
            <person name="MacLean D."/>
            <person name="Van Oosterhout C."/>
            <person name="Jones J.D.G."/>
        </authorList>
    </citation>
    <scope>NUCLEOTIDE SEQUENCE [LARGE SCALE GENOMIC DNA]</scope>
    <source>
        <strain evidence="13 14">Ac Nc2</strain>
    </source>
</reference>
<name>A0A024G2T7_9STRA</name>
<evidence type="ECO:0000256" key="4">
    <source>
        <dbReference type="ARBA" id="ARBA00010869"/>
    </source>
</evidence>
<dbReference type="GO" id="GO:0006567">
    <property type="term" value="P:L-threonine catabolic process"/>
    <property type="evidence" value="ECO:0007669"/>
    <property type="project" value="TreeGrafter"/>
</dbReference>
<accession>A0A024G2T7</accession>
<dbReference type="Proteomes" id="UP000053237">
    <property type="component" value="Unassembled WGS sequence"/>
</dbReference>
<dbReference type="InterPro" id="IPR045865">
    <property type="entry name" value="ACT-like_dom_sf"/>
</dbReference>
<keyword evidence="14" id="KW-1185">Reference proteome</keyword>
<keyword evidence="9 11" id="KW-0456">Lyase</keyword>
<evidence type="ECO:0000256" key="10">
    <source>
        <dbReference type="ARBA" id="ARBA00023304"/>
    </source>
</evidence>
<proteinExistence type="inferred from homology"/>
<dbReference type="Gene3D" id="3.40.1020.10">
    <property type="entry name" value="Biosynthetic Threonine Deaminase, Domain 3"/>
    <property type="match status" value="1"/>
</dbReference>
<dbReference type="UniPathway" id="UPA00047">
    <property type="reaction ID" value="UER00054"/>
</dbReference>
<dbReference type="GO" id="GO:0004794">
    <property type="term" value="F:threonine deaminase activity"/>
    <property type="evidence" value="ECO:0007669"/>
    <property type="project" value="UniProtKB-UniRule"/>
</dbReference>
<evidence type="ECO:0000256" key="2">
    <source>
        <dbReference type="ARBA" id="ARBA00001933"/>
    </source>
</evidence>
<comment type="similarity">
    <text evidence="4 11">Belongs to the serine/threonine dehydratase family.</text>
</comment>
<evidence type="ECO:0000256" key="5">
    <source>
        <dbReference type="ARBA" id="ARBA00022605"/>
    </source>
</evidence>
<evidence type="ECO:0000256" key="11">
    <source>
        <dbReference type="RuleBase" id="RU362012"/>
    </source>
</evidence>
<feature type="domain" description="ACT-like" evidence="12">
    <location>
        <begin position="328"/>
        <end position="402"/>
    </location>
</feature>
<dbReference type="SUPFAM" id="SSF55021">
    <property type="entry name" value="ACT-like"/>
    <property type="match status" value="2"/>
</dbReference>
<dbReference type="SUPFAM" id="SSF53686">
    <property type="entry name" value="Tryptophan synthase beta subunit-like PLP-dependent enzymes"/>
    <property type="match status" value="1"/>
</dbReference>
<evidence type="ECO:0000256" key="1">
    <source>
        <dbReference type="ARBA" id="ARBA00001274"/>
    </source>
</evidence>
<dbReference type="Pfam" id="PF00291">
    <property type="entry name" value="PALP"/>
    <property type="match status" value="1"/>
</dbReference>
<keyword evidence="10 11" id="KW-0100">Branched-chain amino acid biosynthesis</keyword>
<dbReference type="InterPro" id="IPR036052">
    <property type="entry name" value="TrpB-like_PALP_sf"/>
</dbReference>
<dbReference type="Gene3D" id="3.40.50.1100">
    <property type="match status" value="1"/>
</dbReference>
<evidence type="ECO:0000256" key="3">
    <source>
        <dbReference type="ARBA" id="ARBA00004810"/>
    </source>
</evidence>
<dbReference type="InterPro" id="IPR038110">
    <property type="entry name" value="TD_ACT-like_sf"/>
</dbReference>
<dbReference type="CDD" id="cd04907">
    <property type="entry name" value="ACT_ThrD-I_2"/>
    <property type="match status" value="1"/>
</dbReference>
<keyword evidence="6 11" id="KW-0412">Isoleucine biosynthesis</keyword>